<organism evidence="3 4">
    <name type="scientific">Viridothelium virens</name>
    <name type="common">Speckled blister lichen</name>
    <name type="synonym">Trypethelium virens</name>
    <dbReference type="NCBI Taxonomy" id="1048519"/>
    <lineage>
        <taxon>Eukaryota</taxon>
        <taxon>Fungi</taxon>
        <taxon>Dikarya</taxon>
        <taxon>Ascomycota</taxon>
        <taxon>Pezizomycotina</taxon>
        <taxon>Dothideomycetes</taxon>
        <taxon>Dothideomycetes incertae sedis</taxon>
        <taxon>Trypetheliales</taxon>
        <taxon>Trypetheliaceae</taxon>
        <taxon>Viridothelium</taxon>
    </lineage>
</organism>
<dbReference type="OrthoDB" id="2322499at2759"/>
<feature type="compositionally biased region" description="Polar residues" evidence="1">
    <location>
        <begin position="1247"/>
        <end position="1263"/>
    </location>
</feature>
<evidence type="ECO:0000256" key="1">
    <source>
        <dbReference type="SAM" id="MobiDB-lite"/>
    </source>
</evidence>
<feature type="region of interest" description="Disordered" evidence="1">
    <location>
        <begin position="1125"/>
        <end position="1182"/>
    </location>
</feature>
<feature type="region of interest" description="Disordered" evidence="1">
    <location>
        <begin position="609"/>
        <end position="684"/>
    </location>
</feature>
<dbReference type="EMBL" id="ML991777">
    <property type="protein sequence ID" value="KAF2237984.1"/>
    <property type="molecule type" value="Genomic_DNA"/>
</dbReference>
<feature type="compositionally biased region" description="Polar residues" evidence="1">
    <location>
        <begin position="639"/>
        <end position="649"/>
    </location>
</feature>
<sequence length="1448" mass="163538">MGEPVDSPGTDDFSDIYASPACNELARHSPQSQAMDLRSKRKLTDEDLQVSGKRLKTEEHPVRHFPELLPVAGLPAEIWQNIFKQLHPLMLGRLMQVNRAFYRYLSDTEAHRWLNPRKDRLQVLDSEIVWSESRKHHCPKMPRPLINCHEKDMWKLILGQGCMLCSKILRARSQSDKFFENGPGSDGLRIVWPFAVRTCGSCLERHSQKETTLLFSSSSALLPALPFAFVTQDLHVVPSIALQDSGGLPPTVRVTKFYYKPHVEEIERQLRDTQALGPAAAEEWGKGLAATGKERLLDAARWERFETRGGVDSIVVDVRNTRAAREMSAFSYGQSSPRSTLTPSSASGIRPVSRSIRDTSIPYSISHPSRTGRDLRDINQSKALRRAEIERRCELLQPPLTRNVLQFMESFQAAVQIPMALTENAWDLLLPRLLAQKPDAEKLALEAATKGRASVARSDRRGPQNVDSKEADVQGWEELQTPVRNCLARCADTIITEGWQNGSTVTNANCPSFAADVLLGSRQLYLSEQPCEDTSAFSRRSLVLDNMKWIFDTKIRPVTEKFRREIFLCNDCTTNKKFYGFEAVIQHYGAKHTNSFSIGNTTVSWREAEWPEHPPFNPNPGRLPNTGRCTRPPHDRNPWNANKQSQLMQQKGVANPTSHEISPSPRPFGAPQVSPGPNRGASLPYNSNWMPPTSLPHPGHYATHTRPPGLQMQYSGLSQIAPVPSYASSQVFDHVPPQHTGSQHHGHAIGPVMENCRPNLQPVPASRLQNPRQGGWYPETLRDPTNFVQDSPSRTFTTLTQREVDTLSEVACDVWFLLAGVKDLPTSLRVYIVIFHMEQSNQAQFGHGLDLDLFEYVINSGLNTAPIRNAPGLACKMCALQRDGQQAGYQSYYSRIDRRHLYNLSSLVTHFKQTHASEPNAIASYCNSRSDWKRLMIELPEPEFIEGFENAPGMDAEQKQLFLHVFPSNHGFRRVPRPTQAPYDGKAQRDDVISRHDGAEAIGNHTRGGSGGAFSSLRHSDVWAKVPTEDGPLYSVPDLRAAELGDERSLVPEVPRCHTSDFQYQEGVQEAPRKRPVIYTEDENGQRTYRIIRESQHEYRRLPPERFVYVQDDDPSFRSTLVFEDTDLPHKTNGDRAGASTTSRKENAHSIQYISRSKDWSPTEDEHSVGVAAAEKDPSELSANVELPRRHLVQGNNQRASRISDTSETFRSTQYSPNAGTRDWIPTPSGHRLPGIGLQVEPRSALHSETQSWHSSGLPTPTRVNEHPPQAMTRASSRRFGRYEATRRHLDRTASQSPAAKQSVFAQDASRREVSPTQPKQPSILAQDDRPYFVEKQLLYDRPSSPREEEGHEYVMRVPAEASEEQDRPLLIRRTSDRPYDLLGDNTYYDTRLMQGGRFLHHRADSPQERMREQQRIIYVPEREGVPIERVERFQEDTRASAPPDAAL</sequence>
<evidence type="ECO:0000259" key="2">
    <source>
        <dbReference type="PROSITE" id="PS50181"/>
    </source>
</evidence>
<keyword evidence="4" id="KW-1185">Reference proteome</keyword>
<feature type="compositionally biased region" description="Polar residues" evidence="1">
    <location>
        <begin position="1194"/>
        <end position="1219"/>
    </location>
</feature>
<reference evidence="3" key="1">
    <citation type="journal article" date="2020" name="Stud. Mycol.">
        <title>101 Dothideomycetes genomes: a test case for predicting lifestyles and emergence of pathogens.</title>
        <authorList>
            <person name="Haridas S."/>
            <person name="Albert R."/>
            <person name="Binder M."/>
            <person name="Bloem J."/>
            <person name="Labutti K."/>
            <person name="Salamov A."/>
            <person name="Andreopoulos B."/>
            <person name="Baker S."/>
            <person name="Barry K."/>
            <person name="Bills G."/>
            <person name="Bluhm B."/>
            <person name="Cannon C."/>
            <person name="Castanera R."/>
            <person name="Culley D."/>
            <person name="Daum C."/>
            <person name="Ezra D."/>
            <person name="Gonzalez J."/>
            <person name="Henrissat B."/>
            <person name="Kuo A."/>
            <person name="Liang C."/>
            <person name="Lipzen A."/>
            <person name="Lutzoni F."/>
            <person name="Magnuson J."/>
            <person name="Mondo S."/>
            <person name="Nolan M."/>
            <person name="Ohm R."/>
            <person name="Pangilinan J."/>
            <person name="Park H.-J."/>
            <person name="Ramirez L."/>
            <person name="Alfaro M."/>
            <person name="Sun H."/>
            <person name="Tritt A."/>
            <person name="Yoshinaga Y."/>
            <person name="Zwiers L.-H."/>
            <person name="Turgeon B."/>
            <person name="Goodwin S."/>
            <person name="Spatafora J."/>
            <person name="Crous P."/>
            <person name="Grigoriev I."/>
        </authorList>
    </citation>
    <scope>NUCLEOTIDE SEQUENCE</scope>
    <source>
        <strain evidence="3">Tuck. ex Michener</strain>
    </source>
</reference>
<dbReference type="PROSITE" id="PS50181">
    <property type="entry name" value="FBOX"/>
    <property type="match status" value="1"/>
</dbReference>
<feature type="region of interest" description="Disordered" evidence="1">
    <location>
        <begin position="1194"/>
        <end position="1227"/>
    </location>
</feature>
<name>A0A6A6HIL7_VIRVR</name>
<feature type="compositionally biased region" description="Basic and acidic residues" evidence="1">
    <location>
        <begin position="1281"/>
        <end position="1292"/>
    </location>
</feature>
<feature type="region of interest" description="Disordered" evidence="1">
    <location>
        <begin position="1247"/>
        <end position="1329"/>
    </location>
</feature>
<feature type="compositionally biased region" description="Polar residues" evidence="1">
    <location>
        <begin position="331"/>
        <end position="347"/>
    </location>
</feature>
<protein>
    <recommendedName>
        <fullName evidence="2">F-box domain-containing protein</fullName>
    </recommendedName>
</protein>
<gene>
    <name evidence="3" type="ORF">EV356DRAFT_332412</name>
</gene>
<proteinExistence type="predicted"/>
<dbReference type="SUPFAM" id="SSF81383">
    <property type="entry name" value="F-box domain"/>
    <property type="match status" value="1"/>
</dbReference>
<feature type="domain" description="F-box" evidence="2">
    <location>
        <begin position="68"/>
        <end position="116"/>
    </location>
</feature>
<evidence type="ECO:0000313" key="4">
    <source>
        <dbReference type="Proteomes" id="UP000800092"/>
    </source>
</evidence>
<dbReference type="InterPro" id="IPR001810">
    <property type="entry name" value="F-box_dom"/>
</dbReference>
<evidence type="ECO:0000313" key="3">
    <source>
        <dbReference type="EMBL" id="KAF2237984.1"/>
    </source>
</evidence>
<feature type="compositionally biased region" description="Basic and acidic residues" evidence="1">
    <location>
        <begin position="1156"/>
        <end position="1179"/>
    </location>
</feature>
<dbReference type="InterPro" id="IPR036047">
    <property type="entry name" value="F-box-like_dom_sf"/>
</dbReference>
<dbReference type="Proteomes" id="UP000800092">
    <property type="component" value="Unassembled WGS sequence"/>
</dbReference>
<feature type="compositionally biased region" description="Basic and acidic residues" evidence="1">
    <location>
        <begin position="457"/>
        <end position="472"/>
    </location>
</feature>
<dbReference type="InterPro" id="IPR057214">
    <property type="entry name" value="DUF7892"/>
</dbReference>
<feature type="region of interest" description="Disordered" evidence="1">
    <location>
        <begin position="452"/>
        <end position="474"/>
    </location>
</feature>
<dbReference type="CDD" id="cd09917">
    <property type="entry name" value="F-box_SF"/>
    <property type="match status" value="1"/>
</dbReference>
<dbReference type="Pfam" id="PF25422">
    <property type="entry name" value="DUF7892"/>
    <property type="match status" value="1"/>
</dbReference>
<feature type="region of interest" description="Disordered" evidence="1">
    <location>
        <begin position="329"/>
        <end position="351"/>
    </location>
</feature>
<accession>A0A6A6HIL7</accession>